<feature type="domain" description="F-box" evidence="3">
    <location>
        <begin position="1"/>
        <end position="45"/>
    </location>
</feature>
<dbReference type="InterPro" id="IPR001810">
    <property type="entry name" value="F-box_dom"/>
</dbReference>
<dbReference type="AlphaFoldDB" id="A0A8H6N1T2"/>
<dbReference type="PANTHER" id="PTHR24189">
    <property type="entry name" value="MYOTROPHIN"/>
    <property type="match status" value="1"/>
</dbReference>
<evidence type="ECO:0000313" key="5">
    <source>
        <dbReference type="Proteomes" id="UP000652219"/>
    </source>
</evidence>
<reference evidence="4 5" key="1">
    <citation type="journal article" date="2020" name="Phytopathology">
        <title>Genome Sequence Resources of Colletotrichum truncatum, C. plurivorum, C. musicola, and C. sojae: Four Species Pathogenic to Soybean (Glycine max).</title>
        <authorList>
            <person name="Rogerio F."/>
            <person name="Boufleur T.R."/>
            <person name="Ciampi-Guillardi M."/>
            <person name="Sukno S.A."/>
            <person name="Thon M.R."/>
            <person name="Massola Junior N.S."/>
            <person name="Baroncelli R."/>
        </authorList>
    </citation>
    <scope>NUCLEOTIDE SEQUENCE [LARGE SCALE GENOMIC DNA]</scope>
    <source>
        <strain evidence="4 5">LFN0009</strain>
    </source>
</reference>
<dbReference type="PROSITE" id="PS50181">
    <property type="entry name" value="FBOX"/>
    <property type="match status" value="1"/>
</dbReference>
<dbReference type="InterPro" id="IPR002110">
    <property type="entry name" value="Ankyrin_rpt"/>
</dbReference>
<dbReference type="EMBL" id="WIGN01000028">
    <property type="protein sequence ID" value="KAF6816423.1"/>
    <property type="molecule type" value="Genomic_DNA"/>
</dbReference>
<evidence type="ECO:0000313" key="4">
    <source>
        <dbReference type="EMBL" id="KAF6816423.1"/>
    </source>
</evidence>
<evidence type="ECO:0000259" key="3">
    <source>
        <dbReference type="PROSITE" id="PS50181"/>
    </source>
</evidence>
<name>A0A8H6N1T2_9PEZI</name>
<keyword evidence="1" id="KW-0677">Repeat</keyword>
<dbReference type="CDD" id="cd09917">
    <property type="entry name" value="F-box_SF"/>
    <property type="match status" value="1"/>
</dbReference>
<accession>A0A8H6N1T2</accession>
<dbReference type="SMART" id="SM00248">
    <property type="entry name" value="ANK"/>
    <property type="match status" value="4"/>
</dbReference>
<keyword evidence="2" id="KW-0040">ANK repeat</keyword>
<evidence type="ECO:0000256" key="1">
    <source>
        <dbReference type="ARBA" id="ARBA00022737"/>
    </source>
</evidence>
<dbReference type="SUPFAM" id="SSF48403">
    <property type="entry name" value="Ankyrin repeat"/>
    <property type="match status" value="1"/>
</dbReference>
<sequence length="562" mass="63647">MPEDVFHTICEHLDFPDILRLVRTNSHFAAFERGLLLHNDLVRETNRALCWACRRGDLALAEKYLKMGCNPNYYPNACRGEELFWLRIWNGSKQLEIRHLSRLYSIQSPPKLLVIFSVIAQAIMQDRTDVLSLFQTWTARGIRYLLEAGAHPDCMGPYSLAYVLGGMTPLETALALMNSATVKALLDWGVSLENARGLNKGLGLYYVRSKSLFQANSSMETSQGIMSLLIHHDVDIGFKCRSGNLQSPDFISNPESDAEDLNLFQYVVEHGTSDFLRFLVDAGADPYTLMPQGHTSIPGRNSHSHSSALQAPQWILKEIENRESDWQSKLCLDEDTRMLPGKLKALLETHPQLCTPAALYTFAIRSIEMKFLEKVLRVINLTRSDFRCPWGTGALARLLHRGSVLRGHLGHLHDCVLLLLRTGANVNNFHKGKTALQRAFSLTIASPQDYDDMDVEDSTVDWDHFLVYGQPIYPDFSTEEHAALRQDNVLSIIISLLLNGADPKVEDDEEKTPAWYAKTNGWLDLDSPKAVAIRDMVERAPVYPWREREDHATCYETTGEWD</sequence>
<organism evidence="4 5">
    <name type="scientific">Colletotrichum sojae</name>
    <dbReference type="NCBI Taxonomy" id="2175907"/>
    <lineage>
        <taxon>Eukaryota</taxon>
        <taxon>Fungi</taxon>
        <taxon>Dikarya</taxon>
        <taxon>Ascomycota</taxon>
        <taxon>Pezizomycotina</taxon>
        <taxon>Sordariomycetes</taxon>
        <taxon>Hypocreomycetidae</taxon>
        <taxon>Glomerellales</taxon>
        <taxon>Glomerellaceae</taxon>
        <taxon>Colletotrichum</taxon>
        <taxon>Colletotrichum orchidearum species complex</taxon>
    </lineage>
</organism>
<keyword evidence="5" id="KW-1185">Reference proteome</keyword>
<proteinExistence type="predicted"/>
<dbReference type="InterPro" id="IPR050745">
    <property type="entry name" value="Multifunctional_regulatory"/>
</dbReference>
<gene>
    <name evidence="4" type="ORF">CSOJ01_03046</name>
</gene>
<evidence type="ECO:0000256" key="2">
    <source>
        <dbReference type="ARBA" id="ARBA00023043"/>
    </source>
</evidence>
<protein>
    <recommendedName>
        <fullName evidence="3">F-box domain-containing protein</fullName>
    </recommendedName>
</protein>
<dbReference type="Gene3D" id="1.25.40.20">
    <property type="entry name" value="Ankyrin repeat-containing domain"/>
    <property type="match status" value="2"/>
</dbReference>
<dbReference type="InterPro" id="IPR036770">
    <property type="entry name" value="Ankyrin_rpt-contain_sf"/>
</dbReference>
<comment type="caution">
    <text evidence="4">The sequence shown here is derived from an EMBL/GenBank/DDBJ whole genome shotgun (WGS) entry which is preliminary data.</text>
</comment>
<dbReference type="Proteomes" id="UP000652219">
    <property type="component" value="Unassembled WGS sequence"/>
</dbReference>